<keyword evidence="2" id="KW-1185">Reference proteome</keyword>
<dbReference type="AlphaFoldDB" id="A0AAN7KJB8"/>
<comment type="caution">
    <text evidence="1">The sequence shown here is derived from an EMBL/GenBank/DDBJ whole genome shotgun (WGS) entry which is preliminary data.</text>
</comment>
<protein>
    <submittedName>
        <fullName evidence="1">Uncharacterized protein</fullName>
    </submittedName>
</protein>
<evidence type="ECO:0000313" key="2">
    <source>
        <dbReference type="Proteomes" id="UP001345219"/>
    </source>
</evidence>
<dbReference type="EMBL" id="JAXIOK010000005">
    <property type="protein sequence ID" value="KAK4770188.1"/>
    <property type="molecule type" value="Genomic_DNA"/>
</dbReference>
<accession>A0AAN7KJB8</accession>
<gene>
    <name evidence="1" type="ORF">SAY87_030720</name>
</gene>
<name>A0AAN7KJB8_9MYRT</name>
<reference evidence="1 2" key="1">
    <citation type="journal article" date="2023" name="Hortic Res">
        <title>Pangenome of water caltrop reveals structural variations and asymmetric subgenome divergence after allopolyploidization.</title>
        <authorList>
            <person name="Zhang X."/>
            <person name="Chen Y."/>
            <person name="Wang L."/>
            <person name="Yuan Y."/>
            <person name="Fang M."/>
            <person name="Shi L."/>
            <person name="Lu R."/>
            <person name="Comes H.P."/>
            <person name="Ma Y."/>
            <person name="Chen Y."/>
            <person name="Huang G."/>
            <person name="Zhou Y."/>
            <person name="Zheng Z."/>
            <person name="Qiu Y."/>
        </authorList>
    </citation>
    <scope>NUCLEOTIDE SEQUENCE [LARGE SCALE GENOMIC DNA]</scope>
    <source>
        <tissue evidence="1">Roots</tissue>
    </source>
</reference>
<sequence>MKKEPLIPSVGLWKKNQANPNYLYKEPRESCPASSTEGFLEGRFGTAMAGLEQQVKDRAYELKVLFKKGAKIVGEYGKKGWNKVKNIKR</sequence>
<evidence type="ECO:0000313" key="1">
    <source>
        <dbReference type="EMBL" id="KAK4770188.1"/>
    </source>
</evidence>
<proteinExistence type="predicted"/>
<dbReference type="Proteomes" id="UP001345219">
    <property type="component" value="Chromosome 24"/>
</dbReference>
<organism evidence="1 2">
    <name type="scientific">Trapa incisa</name>
    <dbReference type="NCBI Taxonomy" id="236973"/>
    <lineage>
        <taxon>Eukaryota</taxon>
        <taxon>Viridiplantae</taxon>
        <taxon>Streptophyta</taxon>
        <taxon>Embryophyta</taxon>
        <taxon>Tracheophyta</taxon>
        <taxon>Spermatophyta</taxon>
        <taxon>Magnoliopsida</taxon>
        <taxon>eudicotyledons</taxon>
        <taxon>Gunneridae</taxon>
        <taxon>Pentapetalae</taxon>
        <taxon>rosids</taxon>
        <taxon>malvids</taxon>
        <taxon>Myrtales</taxon>
        <taxon>Lythraceae</taxon>
        <taxon>Trapa</taxon>
    </lineage>
</organism>